<dbReference type="EMBL" id="VZPO01000011">
    <property type="protein sequence ID" value="KAB0500535.1"/>
    <property type="molecule type" value="Genomic_DNA"/>
</dbReference>
<sequence length="154" mass="16621">MTRKNVSSPEPAGTKPNVLLSPPDIGALAEISITDPDKTHPAWIKEQFPEYVDPHAGHEARTVREINHKGHVVRIVTTYQVEVDGAPVQAHLFVDDAGQVHTHATPFVTYGSALDLMTAVIDAYPESFAKGDGDGGEHSGHPDHHAHGAHHDQV</sequence>
<evidence type="ECO:0000313" key="2">
    <source>
        <dbReference type="EMBL" id="KAB0500535.1"/>
    </source>
</evidence>
<feature type="region of interest" description="Disordered" evidence="1">
    <location>
        <begin position="1"/>
        <end position="20"/>
    </location>
</feature>
<reference evidence="2 5" key="3">
    <citation type="submission" date="2019-09" db="EMBL/GenBank/DDBJ databases">
        <title>Draft genome sequences of 48 bacterial type strains from the CCUG.</title>
        <authorList>
            <person name="Tunovic T."/>
            <person name="Pineiro-Iglesias B."/>
            <person name="Unosson C."/>
            <person name="Inganas E."/>
            <person name="Ohlen M."/>
            <person name="Cardew S."/>
            <person name="Jensie-Markopoulos S."/>
            <person name="Salva-Serra F."/>
            <person name="Jaen-Luchoro D."/>
            <person name="Karlsson R."/>
            <person name="Svensson-Stadler L."/>
            <person name="Chun J."/>
            <person name="Moore E."/>
        </authorList>
    </citation>
    <scope>NUCLEOTIDE SEQUENCE [LARGE SCALE GENOMIC DNA]</scope>
    <source>
        <strain evidence="2 5">CCUG 51522</strain>
    </source>
</reference>
<protein>
    <submittedName>
        <fullName evidence="3">Uncharacterized protein</fullName>
    </submittedName>
</protein>
<evidence type="ECO:0000313" key="4">
    <source>
        <dbReference type="Proteomes" id="UP000182814"/>
    </source>
</evidence>
<evidence type="ECO:0000256" key="1">
    <source>
        <dbReference type="SAM" id="MobiDB-lite"/>
    </source>
</evidence>
<reference evidence="3" key="2">
    <citation type="submission" date="2016-10" db="EMBL/GenBank/DDBJ databases">
        <authorList>
            <person name="de Groot N.N."/>
        </authorList>
    </citation>
    <scope>NUCLEOTIDE SEQUENCE [LARGE SCALE GENOMIC DNA]</scope>
    <source>
        <strain evidence="3">BS3782</strain>
    </source>
</reference>
<dbReference type="EMBL" id="LT629746">
    <property type="protein sequence ID" value="SDT13965.1"/>
    <property type="molecule type" value="Genomic_DNA"/>
</dbReference>
<dbReference type="AlphaFoldDB" id="A0A0J6H6F0"/>
<evidence type="ECO:0000313" key="5">
    <source>
        <dbReference type="Proteomes" id="UP000434925"/>
    </source>
</evidence>
<dbReference type="Proteomes" id="UP000182814">
    <property type="component" value="Chromosome I"/>
</dbReference>
<dbReference type="Proteomes" id="UP000434925">
    <property type="component" value="Unassembled WGS sequence"/>
</dbReference>
<organism evidence="3 4">
    <name type="scientific">Pseudomonas lini</name>
    <dbReference type="NCBI Taxonomy" id="163011"/>
    <lineage>
        <taxon>Bacteria</taxon>
        <taxon>Pseudomonadati</taxon>
        <taxon>Pseudomonadota</taxon>
        <taxon>Gammaproteobacteria</taxon>
        <taxon>Pseudomonadales</taxon>
        <taxon>Pseudomonadaceae</taxon>
        <taxon>Pseudomonas</taxon>
    </lineage>
</organism>
<gene>
    <name evidence="2" type="ORF">F7R14_24770</name>
    <name evidence="3" type="ORF">SAMN04490191_3285</name>
</gene>
<dbReference type="RefSeq" id="WP_048397119.1">
    <property type="nucleotide sequence ID" value="NZ_JYLB01000010.1"/>
</dbReference>
<feature type="region of interest" description="Disordered" evidence="1">
    <location>
        <begin position="128"/>
        <end position="154"/>
    </location>
</feature>
<accession>A0A0J6H6F0</accession>
<feature type="compositionally biased region" description="Basic and acidic residues" evidence="1">
    <location>
        <begin position="129"/>
        <end position="154"/>
    </location>
</feature>
<keyword evidence="4" id="KW-1185">Reference proteome</keyword>
<proteinExistence type="predicted"/>
<reference evidence="4" key="1">
    <citation type="submission" date="2016-10" db="EMBL/GenBank/DDBJ databases">
        <authorList>
            <person name="Varghese N."/>
            <person name="Submissions S."/>
        </authorList>
    </citation>
    <scope>NUCLEOTIDE SEQUENCE [LARGE SCALE GENOMIC DNA]</scope>
    <source>
        <strain evidence="4">BS3782</strain>
    </source>
</reference>
<name>A0A0J6H6F0_9PSED</name>
<evidence type="ECO:0000313" key="3">
    <source>
        <dbReference type="EMBL" id="SDT13965.1"/>
    </source>
</evidence>